<feature type="non-terminal residue" evidence="1">
    <location>
        <position position="66"/>
    </location>
</feature>
<dbReference type="Proteomes" id="UP001145114">
    <property type="component" value="Unassembled WGS sequence"/>
</dbReference>
<evidence type="ECO:0000313" key="2">
    <source>
        <dbReference type="Proteomes" id="UP001145114"/>
    </source>
</evidence>
<accession>A0ACC1H712</accession>
<gene>
    <name evidence="1" type="ORF">EV182_008013</name>
</gene>
<dbReference type="EMBL" id="JAMZIH010009089">
    <property type="protein sequence ID" value="KAJ1670766.1"/>
    <property type="molecule type" value="Genomic_DNA"/>
</dbReference>
<organism evidence="1 2">
    <name type="scientific">Spiromyces aspiralis</name>
    <dbReference type="NCBI Taxonomy" id="68401"/>
    <lineage>
        <taxon>Eukaryota</taxon>
        <taxon>Fungi</taxon>
        <taxon>Fungi incertae sedis</taxon>
        <taxon>Zoopagomycota</taxon>
        <taxon>Kickxellomycotina</taxon>
        <taxon>Kickxellomycetes</taxon>
        <taxon>Kickxellales</taxon>
        <taxon>Kickxellaceae</taxon>
        <taxon>Spiromyces</taxon>
    </lineage>
</organism>
<proteinExistence type="predicted"/>
<keyword evidence="2" id="KW-1185">Reference proteome</keyword>
<reference evidence="1" key="1">
    <citation type="submission" date="2022-06" db="EMBL/GenBank/DDBJ databases">
        <title>Phylogenomic reconstructions and comparative analyses of Kickxellomycotina fungi.</title>
        <authorList>
            <person name="Reynolds N.K."/>
            <person name="Stajich J.E."/>
            <person name="Barry K."/>
            <person name="Grigoriev I.V."/>
            <person name="Crous P."/>
            <person name="Smith M.E."/>
        </authorList>
    </citation>
    <scope>NUCLEOTIDE SEQUENCE</scope>
    <source>
        <strain evidence="1">RSA 2271</strain>
    </source>
</reference>
<evidence type="ECO:0000313" key="1">
    <source>
        <dbReference type="EMBL" id="KAJ1670766.1"/>
    </source>
</evidence>
<name>A0ACC1H712_9FUNG</name>
<sequence length="66" mass="7176">MQKSVHSTPSSSSSSLVKVEHPLQSSDASDENTPVRHRTRLTSIDARLSSIDESLSKGPKDKKASR</sequence>
<protein>
    <submittedName>
        <fullName evidence="1">Uncharacterized protein</fullName>
    </submittedName>
</protein>
<comment type="caution">
    <text evidence="1">The sequence shown here is derived from an EMBL/GenBank/DDBJ whole genome shotgun (WGS) entry which is preliminary data.</text>
</comment>